<sequence>MVVLANHDSCVSLASESITTTTLPCRHTGLQAYLDCSTNTAQISWTSGNGTLIYKALAEGFDIKHQLTCSSPGSGCNISKLQCGERYRVSVRGEGRTCPSPARDWVVVNTAPCPPTALSVQSSCSSDNISVSWAASHGSVSYTAVAESNEGHWLSCNTSTTACDISGLLCGQEYKVYTAGVDNSCVGAKSNIYIVHTAPCVPTDVQNGLDCLSGVLTITWQQSGYTPNHYHAELTSSEGLLTVCDTNVTICVVSRMQCGLTYSVVVVAHDDVCNSSYSPAQQVTAAPCPPDAVSAVVDCATNIVTVTWDNSVAEVLYTVTAECPSGQHYTCNVTGMGCDLSNLSCGTEYNVTVTPSRGGCVGVNTPSQLVKTAPCVPRLTEVEMDCLSDSAWVVWEESAGGELYVAVATDSQGQTFECNSTDSNTCAVPDLHCGHHFTFTLTALDQQCGSAPSNAVVSETAPCPPQDMQTKVGCENHTVSVSWTPSVGALMYTATLQRTDGETTFCTTDGTGCDITQLPCGEMYVLAVTAEGRTCNTSESMGTIVRTVPCTPQHLQASVSCSSNVANMMWNISRGGQLYSVEATGTDGHVAGCMSHESRCDLTGLHCGQHYTATMVARDSDCTSPVSDTVELRTVPCIPATVSTVMDCAANAMSVSWSKSLGADSYIATLLDSNGSSTTCQALSGAASCNITALSCGQIYHVTVAASDGSCSSPSTDV</sequence>
<proteinExistence type="predicted"/>
<dbReference type="GeneTree" id="ENSGT00940000157064"/>
<dbReference type="InterPro" id="IPR003961">
    <property type="entry name" value="FN3_dom"/>
</dbReference>
<dbReference type="Ensembl" id="ENSHHUT00000012045.1">
    <property type="protein sequence ID" value="ENSHHUP00000011681.1"/>
    <property type="gene ID" value="ENSHHUG00000007127.1"/>
</dbReference>
<dbReference type="CDD" id="cd00063">
    <property type="entry name" value="FN3"/>
    <property type="match status" value="1"/>
</dbReference>
<dbReference type="PANTHER" id="PTHR47135">
    <property type="entry name" value="FIBRONECTIN TYPE III DOMAIN-CONTAINING PROTEIN 7"/>
    <property type="match status" value="1"/>
</dbReference>
<feature type="domain" description="Fibronectin type-III" evidence="1">
    <location>
        <begin position="289"/>
        <end position="375"/>
    </location>
</feature>
<dbReference type="InterPro" id="IPR013783">
    <property type="entry name" value="Ig-like_fold"/>
</dbReference>
<feature type="domain" description="Fibronectin type-III" evidence="1">
    <location>
        <begin position="464"/>
        <end position="550"/>
    </location>
</feature>
<dbReference type="Gene3D" id="2.60.40.10">
    <property type="entry name" value="Immunoglobulins"/>
    <property type="match status" value="4"/>
</dbReference>
<feature type="domain" description="Fibronectin type-III" evidence="1">
    <location>
        <begin position="201"/>
        <end position="288"/>
    </location>
</feature>
<keyword evidence="3" id="KW-1185">Reference proteome</keyword>
<dbReference type="AlphaFoldDB" id="A0A4W5KI51"/>
<evidence type="ECO:0000313" key="3">
    <source>
        <dbReference type="Proteomes" id="UP000314982"/>
    </source>
</evidence>
<reference evidence="2" key="2">
    <citation type="submission" date="2025-08" db="UniProtKB">
        <authorList>
            <consortium name="Ensembl"/>
        </authorList>
    </citation>
    <scope>IDENTIFICATION</scope>
</reference>
<dbReference type="Proteomes" id="UP000314982">
    <property type="component" value="Unassembled WGS sequence"/>
</dbReference>
<accession>A0A4W5KI51</accession>
<protein>
    <recommendedName>
        <fullName evidence="1">Fibronectin type-III domain-containing protein</fullName>
    </recommendedName>
</protein>
<dbReference type="InterPro" id="IPR036116">
    <property type="entry name" value="FN3_sf"/>
</dbReference>
<dbReference type="SUPFAM" id="SSF49265">
    <property type="entry name" value="Fibronectin type III"/>
    <property type="match status" value="5"/>
</dbReference>
<organism evidence="2 3">
    <name type="scientific">Hucho hucho</name>
    <name type="common">huchen</name>
    <dbReference type="NCBI Taxonomy" id="62062"/>
    <lineage>
        <taxon>Eukaryota</taxon>
        <taxon>Metazoa</taxon>
        <taxon>Chordata</taxon>
        <taxon>Craniata</taxon>
        <taxon>Vertebrata</taxon>
        <taxon>Euteleostomi</taxon>
        <taxon>Actinopterygii</taxon>
        <taxon>Neopterygii</taxon>
        <taxon>Teleostei</taxon>
        <taxon>Protacanthopterygii</taxon>
        <taxon>Salmoniformes</taxon>
        <taxon>Salmonidae</taxon>
        <taxon>Salmoninae</taxon>
        <taxon>Hucho</taxon>
    </lineage>
</organism>
<dbReference type="SMART" id="SM00060">
    <property type="entry name" value="FN3"/>
    <property type="match status" value="6"/>
</dbReference>
<evidence type="ECO:0000313" key="2">
    <source>
        <dbReference type="Ensembl" id="ENSHHUP00000011681.1"/>
    </source>
</evidence>
<feature type="domain" description="Fibronectin type-III" evidence="1">
    <location>
        <begin position="114"/>
        <end position="200"/>
    </location>
</feature>
<dbReference type="PANTHER" id="PTHR47135:SF3">
    <property type="entry name" value="FIBRONECTIN TYPE-III DOMAIN-CONTAINING PROTEIN"/>
    <property type="match status" value="1"/>
</dbReference>
<dbReference type="PROSITE" id="PS50853">
    <property type="entry name" value="FN3"/>
    <property type="match status" value="4"/>
</dbReference>
<reference evidence="2" key="3">
    <citation type="submission" date="2025-09" db="UniProtKB">
        <authorList>
            <consortium name="Ensembl"/>
        </authorList>
    </citation>
    <scope>IDENTIFICATION</scope>
</reference>
<reference evidence="3" key="1">
    <citation type="submission" date="2018-06" db="EMBL/GenBank/DDBJ databases">
        <title>Genome assembly of Danube salmon.</title>
        <authorList>
            <person name="Macqueen D.J."/>
            <person name="Gundappa M.K."/>
        </authorList>
    </citation>
    <scope>NUCLEOTIDE SEQUENCE [LARGE SCALE GENOMIC DNA]</scope>
</reference>
<evidence type="ECO:0000259" key="1">
    <source>
        <dbReference type="PROSITE" id="PS50853"/>
    </source>
</evidence>
<name>A0A4W5KI51_9TELE</name>